<proteinExistence type="predicted"/>
<dbReference type="InterPro" id="IPR008979">
    <property type="entry name" value="Galactose-bd-like_sf"/>
</dbReference>
<keyword evidence="6" id="KW-0067">ATP-binding</keyword>
<reference evidence="12" key="2">
    <citation type="journal article" date="2007" name="PLoS Biol.">
        <title>Survey sequencing and comparative analysis of the elephant shark (Callorhinchus milii) genome.</title>
        <authorList>
            <person name="Venkatesh B."/>
            <person name="Kirkness E.F."/>
            <person name="Loh Y.H."/>
            <person name="Halpern A.L."/>
            <person name="Lee A.P."/>
            <person name="Johnson J."/>
            <person name="Dandona N."/>
            <person name="Viswanathan L.D."/>
            <person name="Tay A."/>
            <person name="Venter J.C."/>
            <person name="Strausberg R.L."/>
            <person name="Brenner S."/>
        </authorList>
    </citation>
    <scope>NUCLEOTIDE SEQUENCE [LARGE SCALE GENOMIC DNA]</scope>
</reference>
<dbReference type="OMA" id="WENHEAI"/>
<evidence type="ECO:0000256" key="3">
    <source>
        <dbReference type="ARBA" id="ARBA00022475"/>
    </source>
</evidence>
<dbReference type="InterPro" id="IPR050449">
    <property type="entry name" value="Ephrin_rcpt_TKs"/>
</dbReference>
<dbReference type="SMART" id="SM00615">
    <property type="entry name" value="EPH_lbd"/>
    <property type="match status" value="1"/>
</dbReference>
<dbReference type="Pfam" id="PF25599">
    <property type="entry name" value="Ephrin_CRD"/>
    <property type="match status" value="1"/>
</dbReference>
<comment type="subcellular location">
    <subcellularLocation>
        <location evidence="1">Cell membrane</location>
        <topology evidence="1">Single-pass type I membrane protein</topology>
    </subcellularLocation>
</comment>
<evidence type="ECO:0000256" key="4">
    <source>
        <dbReference type="ARBA" id="ARBA00022553"/>
    </source>
</evidence>
<accession>A0A4W3GAU1</accession>
<evidence type="ECO:0000259" key="10">
    <source>
        <dbReference type="PROSITE" id="PS51550"/>
    </source>
</evidence>
<dbReference type="Ensembl" id="ENSCMIT00000000286.1">
    <property type="protein sequence ID" value="ENSCMIP00000000253.1"/>
    <property type="gene ID" value="ENSCMIG00000000190.1"/>
</dbReference>
<dbReference type="STRING" id="7868.ENSCMIP00000000253"/>
<keyword evidence="2" id="KW-0217">Developmental protein</keyword>
<evidence type="ECO:0000313" key="12">
    <source>
        <dbReference type="Proteomes" id="UP000314986"/>
    </source>
</evidence>
<keyword evidence="4" id="KW-0597">Phosphoprotein</keyword>
<evidence type="ECO:0000256" key="9">
    <source>
        <dbReference type="ARBA" id="ARBA00023170"/>
    </source>
</evidence>
<dbReference type="Gene3D" id="2.60.40.1770">
    <property type="entry name" value="ephrin a2 ectodomain"/>
    <property type="match status" value="1"/>
</dbReference>
<reference evidence="12" key="3">
    <citation type="journal article" date="2014" name="Nature">
        <title>Elephant shark genome provides unique insights into gnathostome evolution.</title>
        <authorList>
            <consortium name="International Elephant Shark Genome Sequencing Consortium"/>
            <person name="Venkatesh B."/>
            <person name="Lee A.P."/>
            <person name="Ravi V."/>
            <person name="Maurya A.K."/>
            <person name="Lian M.M."/>
            <person name="Swann J.B."/>
            <person name="Ohta Y."/>
            <person name="Flajnik M.F."/>
            <person name="Sutoh Y."/>
            <person name="Kasahara M."/>
            <person name="Hoon S."/>
            <person name="Gangu V."/>
            <person name="Roy S.W."/>
            <person name="Irimia M."/>
            <person name="Korzh V."/>
            <person name="Kondrychyn I."/>
            <person name="Lim Z.W."/>
            <person name="Tay B.H."/>
            <person name="Tohari S."/>
            <person name="Kong K.W."/>
            <person name="Ho S."/>
            <person name="Lorente-Galdos B."/>
            <person name="Quilez J."/>
            <person name="Marques-Bonet T."/>
            <person name="Raney B.J."/>
            <person name="Ingham P.W."/>
            <person name="Tay A."/>
            <person name="Hillier L.W."/>
            <person name="Minx P."/>
            <person name="Boehm T."/>
            <person name="Wilson R.K."/>
            <person name="Brenner S."/>
            <person name="Warren W.C."/>
        </authorList>
    </citation>
    <scope>NUCLEOTIDE SEQUENCE [LARGE SCALE GENOMIC DNA]</scope>
</reference>
<evidence type="ECO:0000256" key="2">
    <source>
        <dbReference type="ARBA" id="ARBA00022473"/>
    </source>
</evidence>
<dbReference type="PROSITE" id="PS51550">
    <property type="entry name" value="EPH_LBD"/>
    <property type="match status" value="1"/>
</dbReference>
<keyword evidence="8" id="KW-0472">Membrane</keyword>
<reference evidence="11" key="5">
    <citation type="submission" date="2025-09" db="UniProtKB">
        <authorList>
            <consortium name="Ensembl"/>
        </authorList>
    </citation>
    <scope>IDENTIFICATION</scope>
</reference>
<keyword evidence="3" id="KW-1003">Cell membrane</keyword>
<dbReference type="GO" id="GO:0030425">
    <property type="term" value="C:dendrite"/>
    <property type="evidence" value="ECO:0007669"/>
    <property type="project" value="TreeGrafter"/>
</dbReference>
<dbReference type="GO" id="GO:0005886">
    <property type="term" value="C:plasma membrane"/>
    <property type="evidence" value="ECO:0007669"/>
    <property type="project" value="UniProtKB-SubCell"/>
</dbReference>
<name>A0A4W3GAU1_CALMI</name>
<dbReference type="PANTHER" id="PTHR46877:SF6">
    <property type="entry name" value="EPHRIN TYPE-B RECEPTOR 3"/>
    <property type="match status" value="1"/>
</dbReference>
<dbReference type="PROSITE" id="PS00790">
    <property type="entry name" value="RECEPTOR_TYR_KIN_V_1"/>
    <property type="match status" value="1"/>
</dbReference>
<protein>
    <submittedName>
        <fullName evidence="11">Ephrin type-B receptor 3-like</fullName>
    </submittedName>
</protein>
<reference evidence="12" key="1">
    <citation type="journal article" date="2006" name="Science">
        <title>Ancient noncoding elements conserved in the human genome.</title>
        <authorList>
            <person name="Venkatesh B."/>
            <person name="Kirkness E.F."/>
            <person name="Loh Y.H."/>
            <person name="Halpern A.L."/>
            <person name="Lee A.P."/>
            <person name="Johnson J."/>
            <person name="Dandona N."/>
            <person name="Viswanathan L.D."/>
            <person name="Tay A."/>
            <person name="Venter J.C."/>
            <person name="Strausberg R.L."/>
            <person name="Brenner S."/>
        </authorList>
    </citation>
    <scope>NUCLEOTIDE SEQUENCE [LARGE SCALE GENOMIC DNA]</scope>
</reference>
<dbReference type="FunFam" id="2.60.120.260:FF:000071">
    <property type="entry name" value="Ephrin type-B receptor 4"/>
    <property type="match status" value="1"/>
</dbReference>
<dbReference type="AlphaFoldDB" id="A0A4W3GAU1"/>
<dbReference type="PANTHER" id="PTHR46877">
    <property type="entry name" value="EPH RECEPTOR A5"/>
    <property type="match status" value="1"/>
</dbReference>
<dbReference type="Proteomes" id="UP000314986">
    <property type="component" value="Unassembled WGS sequence"/>
</dbReference>
<dbReference type="Gene3D" id="2.60.120.260">
    <property type="entry name" value="Galactose-binding domain-like"/>
    <property type="match status" value="1"/>
</dbReference>
<dbReference type="Pfam" id="PF01404">
    <property type="entry name" value="Ephrin_lbd"/>
    <property type="match status" value="1"/>
</dbReference>
<keyword evidence="5" id="KW-0547">Nucleotide-binding</keyword>
<keyword evidence="12" id="KW-1185">Reference proteome</keyword>
<dbReference type="GO" id="GO:0005005">
    <property type="term" value="F:transmembrane-ephrin receptor activity"/>
    <property type="evidence" value="ECO:0007669"/>
    <property type="project" value="TreeGrafter"/>
</dbReference>
<evidence type="ECO:0000313" key="11">
    <source>
        <dbReference type="Ensembl" id="ENSCMIP00000000253.1"/>
    </source>
</evidence>
<evidence type="ECO:0000256" key="7">
    <source>
        <dbReference type="ARBA" id="ARBA00022902"/>
    </source>
</evidence>
<evidence type="ECO:0000256" key="8">
    <source>
        <dbReference type="ARBA" id="ARBA00023136"/>
    </source>
</evidence>
<evidence type="ECO:0000256" key="1">
    <source>
        <dbReference type="ARBA" id="ARBA00004251"/>
    </source>
</evidence>
<dbReference type="InterPro" id="IPR001426">
    <property type="entry name" value="Tyr_kinase_rcpt_V_CS"/>
</dbReference>
<organism evidence="11 12">
    <name type="scientific">Callorhinchus milii</name>
    <name type="common">Ghost shark</name>
    <dbReference type="NCBI Taxonomy" id="7868"/>
    <lineage>
        <taxon>Eukaryota</taxon>
        <taxon>Metazoa</taxon>
        <taxon>Chordata</taxon>
        <taxon>Craniata</taxon>
        <taxon>Vertebrata</taxon>
        <taxon>Chondrichthyes</taxon>
        <taxon>Holocephali</taxon>
        <taxon>Chimaeriformes</taxon>
        <taxon>Callorhinchidae</taxon>
        <taxon>Callorhinchus</taxon>
    </lineage>
</organism>
<evidence type="ECO:0000256" key="5">
    <source>
        <dbReference type="ARBA" id="ARBA00022741"/>
    </source>
</evidence>
<feature type="domain" description="Eph LBD" evidence="10">
    <location>
        <begin position="1"/>
        <end position="176"/>
    </location>
</feature>
<keyword evidence="9" id="KW-0675">Receptor</keyword>
<dbReference type="InParanoid" id="A0A4W3GAU1"/>
<dbReference type="GO" id="GO:0005524">
    <property type="term" value="F:ATP binding"/>
    <property type="evidence" value="ECO:0007669"/>
    <property type="project" value="UniProtKB-KW"/>
</dbReference>
<dbReference type="InterPro" id="IPR001090">
    <property type="entry name" value="Ephrin_rcpt_lig-bd_dom"/>
</dbReference>
<sequence>MLMNTQLETADLKWTVHPEFGWDEVSGNDETMKTVRTYQVCKVGAGRQNNWLRSTYVPRRGAQRVYVELKFTMRDCAHIPNVWSSCKETFNLYFLEADTDSAARAPPAWMENPYVKVDTVAAEHVFSGRRGSSNRKTLGFGPLKENGFYLAFQDQGACMALLSVRVYFKKCPAAVANLAAFPETVTGAEPTSLAIAPGRCIPNALEVSIPLKYHCNADGDWILLMGHCTCAPGHEA</sequence>
<dbReference type="GO" id="GO:0007411">
    <property type="term" value="P:axon guidance"/>
    <property type="evidence" value="ECO:0007669"/>
    <property type="project" value="TreeGrafter"/>
</dbReference>
<reference evidence="11" key="4">
    <citation type="submission" date="2025-08" db="UniProtKB">
        <authorList>
            <consortium name="Ensembl"/>
        </authorList>
    </citation>
    <scope>IDENTIFICATION</scope>
</reference>
<dbReference type="SUPFAM" id="SSF49785">
    <property type="entry name" value="Galactose-binding domain-like"/>
    <property type="match status" value="1"/>
</dbReference>
<evidence type="ECO:0000256" key="6">
    <source>
        <dbReference type="ARBA" id="ARBA00022840"/>
    </source>
</evidence>
<keyword evidence="7" id="KW-0524">Neurogenesis</keyword>
<dbReference type="GeneTree" id="ENSGT00940000158024"/>